<evidence type="ECO:0000256" key="1">
    <source>
        <dbReference type="SAM" id="MobiDB-lite"/>
    </source>
</evidence>
<dbReference type="InterPro" id="IPR016186">
    <property type="entry name" value="C-type_lectin-like/link_sf"/>
</dbReference>
<evidence type="ECO:0000313" key="3">
    <source>
        <dbReference type="EMBL" id="CAG5078352.1"/>
    </source>
</evidence>
<evidence type="ECO:0000313" key="4">
    <source>
        <dbReference type="Proteomes" id="UP001158576"/>
    </source>
</evidence>
<feature type="compositionally biased region" description="Acidic residues" evidence="1">
    <location>
        <begin position="113"/>
        <end position="122"/>
    </location>
</feature>
<accession>A0ABN7RID9</accession>
<dbReference type="InterPro" id="IPR016187">
    <property type="entry name" value="CTDL_fold"/>
</dbReference>
<keyword evidence="2" id="KW-0732">Signal</keyword>
<dbReference type="Gene3D" id="3.10.100.10">
    <property type="entry name" value="Mannose-Binding Protein A, subunit A"/>
    <property type="match status" value="1"/>
</dbReference>
<keyword evidence="4" id="KW-1185">Reference proteome</keyword>
<dbReference type="EMBL" id="OU015568">
    <property type="protein sequence ID" value="CAG5078352.1"/>
    <property type="molecule type" value="Genomic_DNA"/>
</dbReference>
<feature type="region of interest" description="Disordered" evidence="1">
    <location>
        <begin position="29"/>
        <end position="137"/>
    </location>
</feature>
<feature type="compositionally biased region" description="Acidic residues" evidence="1">
    <location>
        <begin position="70"/>
        <end position="86"/>
    </location>
</feature>
<evidence type="ECO:0000256" key="2">
    <source>
        <dbReference type="SAM" id="SignalP"/>
    </source>
</evidence>
<dbReference type="SUPFAM" id="SSF56436">
    <property type="entry name" value="C-type lectin-like"/>
    <property type="match status" value="1"/>
</dbReference>
<name>A0ABN7RID9_OIKDI</name>
<proteinExistence type="predicted"/>
<dbReference type="CDD" id="cd00037">
    <property type="entry name" value="CLECT"/>
    <property type="match status" value="1"/>
</dbReference>
<protein>
    <submittedName>
        <fullName evidence="3">Oidioi.mRNA.OKI2018_I69.PAR.g8964.t1.cds</fullName>
    </submittedName>
</protein>
<feature type="compositionally biased region" description="Acidic residues" evidence="1">
    <location>
        <begin position="34"/>
        <end position="62"/>
    </location>
</feature>
<organism evidence="3 4">
    <name type="scientific">Oikopleura dioica</name>
    <name type="common">Tunicate</name>
    <dbReference type="NCBI Taxonomy" id="34765"/>
    <lineage>
        <taxon>Eukaryota</taxon>
        <taxon>Metazoa</taxon>
        <taxon>Chordata</taxon>
        <taxon>Tunicata</taxon>
        <taxon>Appendicularia</taxon>
        <taxon>Copelata</taxon>
        <taxon>Oikopleuridae</taxon>
        <taxon>Oikopleura</taxon>
    </lineage>
</organism>
<gene>
    <name evidence="3" type="ORF">OKIOD_LOCUS522</name>
</gene>
<sequence>MIWLTLFATLLAGIAALNDNQEIRRVSRGYGLDSDGDGIPDNLDNDDDNDGIPDVSEDDDGDGIPNKLDYDDDGDGIPDTDDDDAFDGIPNFKDDDDNGDGIPDSEKDQDWNSMDDESDEYGEPTVTSRGDNDKDAGIKSIFEGSIRGKFNTTEFDELNVDFKVNFDENTLRKIINIEHSGVAISSVPLPYDAAEAVCKLLGGTLPSPKTIQENEEVADILLENSFTSTWLGLSISDATAICFDNFNEDLMPLLMSNRKWSLKSRSSKGNFICVPEKKKQCRNISDVFAGLNAYLQPWRKSSDSIQLLCTEISKDLFDWVECNDDDCTLFIRYPWLDETMREPESIKTMMCKRPF</sequence>
<dbReference type="Proteomes" id="UP001158576">
    <property type="component" value="Chromosome PAR"/>
</dbReference>
<reference evidence="3 4" key="1">
    <citation type="submission" date="2021-04" db="EMBL/GenBank/DDBJ databases">
        <authorList>
            <person name="Bliznina A."/>
        </authorList>
    </citation>
    <scope>NUCLEOTIDE SEQUENCE [LARGE SCALE GENOMIC DNA]</scope>
</reference>
<feature type="chain" id="PRO_5046419428" evidence="2">
    <location>
        <begin position="17"/>
        <end position="355"/>
    </location>
</feature>
<feature type="signal peptide" evidence="2">
    <location>
        <begin position="1"/>
        <end position="16"/>
    </location>
</feature>